<sequence>MESENRAEAAVCEGAAASEPEAETGSEVTTERLDELMKSMEVLLSDVEQLRAHCSHQASELMDAAEELRRQQGELKDSYTELAKEMEKVMETVDDLFSTKSAFESKEKQSQKLSRQL</sequence>
<protein>
    <submittedName>
        <fullName evidence="3">Uncharacterized protein</fullName>
    </submittedName>
</protein>
<organism evidence="3 4">
    <name type="scientific">Mugilogobius chulae</name>
    <name type="common">yellowstripe goby</name>
    <dbReference type="NCBI Taxonomy" id="88201"/>
    <lineage>
        <taxon>Eukaryota</taxon>
        <taxon>Metazoa</taxon>
        <taxon>Chordata</taxon>
        <taxon>Craniata</taxon>
        <taxon>Vertebrata</taxon>
        <taxon>Euteleostomi</taxon>
        <taxon>Actinopterygii</taxon>
        <taxon>Neopterygii</taxon>
        <taxon>Teleostei</taxon>
        <taxon>Neoteleostei</taxon>
        <taxon>Acanthomorphata</taxon>
        <taxon>Gobiaria</taxon>
        <taxon>Gobiiformes</taxon>
        <taxon>Gobioidei</taxon>
        <taxon>Gobiidae</taxon>
        <taxon>Gobionellinae</taxon>
        <taxon>Mugilogobius</taxon>
    </lineage>
</organism>
<reference evidence="4" key="1">
    <citation type="submission" date="2024-04" db="EMBL/GenBank/DDBJ databases">
        <title>Salinicola lusitanus LLJ914,a marine bacterium isolated from the Okinawa Trough.</title>
        <authorList>
            <person name="Li J."/>
        </authorList>
    </citation>
    <scope>NUCLEOTIDE SEQUENCE [LARGE SCALE GENOMIC DNA]</scope>
</reference>
<dbReference type="EMBL" id="JBBPFD010000011">
    <property type="protein sequence ID" value="KAK7907723.1"/>
    <property type="molecule type" value="Genomic_DNA"/>
</dbReference>
<evidence type="ECO:0000256" key="1">
    <source>
        <dbReference type="SAM" id="Coils"/>
    </source>
</evidence>
<dbReference type="AlphaFoldDB" id="A0AAW0NZ35"/>
<feature type="region of interest" description="Disordered" evidence="2">
    <location>
        <begin position="1"/>
        <end position="28"/>
    </location>
</feature>
<keyword evidence="1" id="KW-0175">Coiled coil</keyword>
<proteinExistence type="predicted"/>
<comment type="caution">
    <text evidence="3">The sequence shown here is derived from an EMBL/GenBank/DDBJ whole genome shotgun (WGS) entry which is preliminary data.</text>
</comment>
<feature type="coiled-coil region" evidence="1">
    <location>
        <begin position="33"/>
        <end position="85"/>
    </location>
</feature>
<evidence type="ECO:0000256" key="2">
    <source>
        <dbReference type="SAM" id="MobiDB-lite"/>
    </source>
</evidence>
<name>A0AAW0NZ35_9GOBI</name>
<evidence type="ECO:0000313" key="3">
    <source>
        <dbReference type="EMBL" id="KAK7907723.1"/>
    </source>
</evidence>
<accession>A0AAW0NZ35</accession>
<evidence type="ECO:0000313" key="4">
    <source>
        <dbReference type="Proteomes" id="UP001460270"/>
    </source>
</evidence>
<keyword evidence="4" id="KW-1185">Reference proteome</keyword>
<dbReference type="Proteomes" id="UP001460270">
    <property type="component" value="Unassembled WGS sequence"/>
</dbReference>
<feature type="compositionally biased region" description="Low complexity" evidence="2">
    <location>
        <begin position="8"/>
        <end position="19"/>
    </location>
</feature>
<gene>
    <name evidence="3" type="ORF">WMY93_016335</name>
</gene>